<dbReference type="Gene3D" id="3.30.450.30">
    <property type="entry name" value="Dynein light chain 2a, cytoplasmic"/>
    <property type="match status" value="1"/>
</dbReference>
<feature type="domain" description="Roadblock/LAMTOR2" evidence="1">
    <location>
        <begin position="12"/>
        <end position="108"/>
    </location>
</feature>
<dbReference type="SUPFAM" id="SSF103196">
    <property type="entry name" value="Roadblock/LC7 domain"/>
    <property type="match status" value="1"/>
</dbReference>
<reference evidence="3" key="1">
    <citation type="journal article" date="2019" name="Int. J. Syst. Evol. Microbiol.">
        <title>The Global Catalogue of Microorganisms (GCM) 10K type strain sequencing project: providing services to taxonomists for standard genome sequencing and annotation.</title>
        <authorList>
            <consortium name="The Broad Institute Genomics Platform"/>
            <consortium name="The Broad Institute Genome Sequencing Center for Infectious Disease"/>
            <person name="Wu L."/>
            <person name="Ma J."/>
        </authorList>
    </citation>
    <scope>NUCLEOTIDE SEQUENCE [LARGE SCALE GENOMIC DNA]</scope>
    <source>
        <strain evidence="3">JCM 30846</strain>
    </source>
</reference>
<dbReference type="RefSeq" id="WP_345640747.1">
    <property type="nucleotide sequence ID" value="NZ_BAABEP010000002.1"/>
</dbReference>
<protein>
    <submittedName>
        <fullName evidence="2">Roadblock/LC7 domain-containing protein</fullName>
    </submittedName>
</protein>
<keyword evidence="3" id="KW-1185">Reference proteome</keyword>
<dbReference type="PANTHER" id="PTHR36222:SF1">
    <property type="entry name" value="SERINE PROTEASE INHIBITOR RV3364C"/>
    <property type="match status" value="1"/>
</dbReference>
<gene>
    <name evidence="2" type="ORF">GCM10023082_06370</name>
</gene>
<dbReference type="InterPro" id="IPR053141">
    <property type="entry name" value="Mycobact_SerProt_Inhib_Rv3364c"/>
</dbReference>
<comment type="caution">
    <text evidence="2">The sequence shown here is derived from an EMBL/GenBank/DDBJ whole genome shotgun (WGS) entry which is preliminary data.</text>
</comment>
<dbReference type="Proteomes" id="UP001499884">
    <property type="component" value="Unassembled WGS sequence"/>
</dbReference>
<accession>A0ABP7DZI1</accession>
<sequence length="144" mass="15292">MSQHTIELSPLGQMLADFVDHTPGAVASVLVSSDGLVDEFHGLPEEGADRLAAAVSGFASLANGVFRDAPGEVQQTVVEHDSGTLFVMRAKVPQQVAGKVGNLLAVLTNETADAGVVGYAMLQWIDRMHEHLLNPVRTVPRPVQ</sequence>
<dbReference type="SMART" id="SM00960">
    <property type="entry name" value="Robl_LC7"/>
    <property type="match status" value="1"/>
</dbReference>
<proteinExistence type="predicted"/>
<evidence type="ECO:0000313" key="2">
    <source>
        <dbReference type="EMBL" id="GAA3711280.1"/>
    </source>
</evidence>
<dbReference type="InterPro" id="IPR004942">
    <property type="entry name" value="Roadblock/LAMTOR2_dom"/>
</dbReference>
<dbReference type="Pfam" id="PF03259">
    <property type="entry name" value="Robl_LC7"/>
    <property type="match status" value="1"/>
</dbReference>
<evidence type="ECO:0000313" key="3">
    <source>
        <dbReference type="Proteomes" id="UP001499884"/>
    </source>
</evidence>
<organism evidence="2 3">
    <name type="scientific">Streptomyces tremellae</name>
    <dbReference type="NCBI Taxonomy" id="1124239"/>
    <lineage>
        <taxon>Bacteria</taxon>
        <taxon>Bacillati</taxon>
        <taxon>Actinomycetota</taxon>
        <taxon>Actinomycetes</taxon>
        <taxon>Kitasatosporales</taxon>
        <taxon>Streptomycetaceae</taxon>
        <taxon>Streptomyces</taxon>
    </lineage>
</organism>
<dbReference type="EMBL" id="BAABEP010000002">
    <property type="protein sequence ID" value="GAA3711280.1"/>
    <property type="molecule type" value="Genomic_DNA"/>
</dbReference>
<name>A0ABP7DZI1_9ACTN</name>
<dbReference type="PANTHER" id="PTHR36222">
    <property type="entry name" value="SERINE PROTEASE INHIBITOR RV3364C"/>
    <property type="match status" value="1"/>
</dbReference>
<evidence type="ECO:0000259" key="1">
    <source>
        <dbReference type="SMART" id="SM00960"/>
    </source>
</evidence>